<feature type="region of interest" description="Disordered" evidence="1">
    <location>
        <begin position="786"/>
        <end position="810"/>
    </location>
</feature>
<evidence type="ECO:0000313" key="2">
    <source>
        <dbReference type="EMBL" id="ESQ34292.1"/>
    </source>
</evidence>
<dbReference type="STRING" id="72664.V4KW75"/>
<dbReference type="PANTHER" id="PTHR33167:SF19">
    <property type="entry name" value="TRANSCRIPTION FACTOR, PUTATIVE (DUF863)-RELATED"/>
    <property type="match status" value="1"/>
</dbReference>
<dbReference type="Pfam" id="PF05904">
    <property type="entry name" value="DUF863"/>
    <property type="match status" value="3"/>
</dbReference>
<evidence type="ECO:0000256" key="1">
    <source>
        <dbReference type="SAM" id="MobiDB-lite"/>
    </source>
</evidence>
<proteinExistence type="predicted"/>
<feature type="region of interest" description="Disordered" evidence="1">
    <location>
        <begin position="648"/>
        <end position="676"/>
    </location>
</feature>
<feature type="compositionally biased region" description="Polar residues" evidence="1">
    <location>
        <begin position="207"/>
        <end position="219"/>
    </location>
</feature>
<reference evidence="2 3" key="1">
    <citation type="journal article" date="2013" name="Front. Plant Sci.">
        <title>The Reference Genome of the Halophytic Plant Eutrema salsugineum.</title>
        <authorList>
            <person name="Yang R."/>
            <person name="Jarvis D.E."/>
            <person name="Chen H."/>
            <person name="Beilstein M.A."/>
            <person name="Grimwood J."/>
            <person name="Jenkins J."/>
            <person name="Shu S."/>
            <person name="Prochnik S."/>
            <person name="Xin M."/>
            <person name="Ma C."/>
            <person name="Schmutz J."/>
            <person name="Wing R.A."/>
            <person name="Mitchell-Olds T."/>
            <person name="Schumaker K.S."/>
            <person name="Wang X."/>
        </authorList>
    </citation>
    <scope>NUCLEOTIDE SEQUENCE [LARGE SCALE GENOMIC DNA]</scope>
</reference>
<dbReference type="OrthoDB" id="630817at2759"/>
<feature type="region of interest" description="Disordered" evidence="1">
    <location>
        <begin position="199"/>
        <end position="219"/>
    </location>
</feature>
<dbReference type="Proteomes" id="UP000030689">
    <property type="component" value="Unassembled WGS sequence"/>
</dbReference>
<name>V4KW75_EUTSA</name>
<feature type="compositionally biased region" description="Acidic residues" evidence="1">
    <location>
        <begin position="652"/>
        <end position="661"/>
    </location>
</feature>
<dbReference type="OMA" id="NSCANED"/>
<feature type="compositionally biased region" description="Basic residues" evidence="1">
    <location>
        <begin position="797"/>
        <end position="808"/>
    </location>
</feature>
<organism evidence="2 3">
    <name type="scientific">Eutrema salsugineum</name>
    <name type="common">Saltwater cress</name>
    <name type="synonym">Sisymbrium salsugineum</name>
    <dbReference type="NCBI Taxonomy" id="72664"/>
    <lineage>
        <taxon>Eukaryota</taxon>
        <taxon>Viridiplantae</taxon>
        <taxon>Streptophyta</taxon>
        <taxon>Embryophyta</taxon>
        <taxon>Tracheophyta</taxon>
        <taxon>Spermatophyta</taxon>
        <taxon>Magnoliopsida</taxon>
        <taxon>eudicotyledons</taxon>
        <taxon>Gunneridae</taxon>
        <taxon>Pentapetalae</taxon>
        <taxon>rosids</taxon>
        <taxon>malvids</taxon>
        <taxon>Brassicales</taxon>
        <taxon>Brassicaceae</taxon>
        <taxon>Eutremeae</taxon>
        <taxon>Eutrema</taxon>
    </lineage>
</organism>
<protein>
    <submittedName>
        <fullName evidence="2">Uncharacterized protein</fullName>
    </submittedName>
</protein>
<dbReference type="EMBL" id="KI517683">
    <property type="protein sequence ID" value="ESQ34292.1"/>
    <property type="molecule type" value="Genomic_DNA"/>
</dbReference>
<dbReference type="AlphaFoldDB" id="V4KW75"/>
<dbReference type="Gramene" id="ESQ34292">
    <property type="protein sequence ID" value="ESQ34292"/>
    <property type="gene ID" value="EUTSA_v10006734mg"/>
</dbReference>
<dbReference type="PANTHER" id="PTHR33167">
    <property type="entry name" value="TRANSCRIPTION FACTOR, PUTATIVE (DUF863)-RELATED"/>
    <property type="match status" value="1"/>
</dbReference>
<sequence length="919" mass="102416">MGARVQCESFLPRHSSMRDLSEDFNSCSWSVYPGDANLRYGQYQNGGFSMKAAAEDSYSGGYERDFMKQTMLEHEAVFKNQVHELHRLYRIQRNLVDEVKGKNLNEDMNLSDRTFENGSKRQLPGFLLANSTYGEGSSAQACNGRLQNGVSSKDGDLFEVRPMTARRKMIDLQLPADEYLDADETGDTDEITICAPYKRSKSGRGDASQQSNSSGSCLDVKNSNGLADLNEPLKWQDSEPVSLSRDMYSHYGRNNADVQGHWLEKNRSQNGLMNLEAGLDRSTQRDQLHLPSHSVQAFSNNAFQPQSYPATDHSKVKYSGERAYRELEVRSKNPQASHDSYVDSSVASNVPRLHNDYRPDFVGPWSHWSSSWGNPRSSSHQKSYPVQTNPFLNFITHARPDSSFEMRSNVSNGMYHGFSSGSKGNVINFPSAGVKPNASLGEVVKHQSFESLQGPRKQECSAGLPWLKPKPPFKSEISNGFLDLNASTNQFMDGIDTGDCLNSVSPQNGLSSASWSNNANMRRVQMTDPQSSRKIIGCPIFEKQSICKEEHASLISHSLCIADQRKEVNHLVKRDLDINLPCDASVSVDQHGGSKPFCVEKKEGNKAANFRHYIDLNSCASEDDEDSGLRSCLRVKRKGLLWIDLEAPPTLESEEEGEGESSQEKSKEETWGLMKGQDGSSMDELIKVAAQAIVAISLSDHQRHPDDAASSSTDAAAKSPLSWFAEIITSCGYEFERKIDGSPEATDCEGYREEYSSGMIDYFEAMTLNLQPTKEEEYMPKPLVPENLISEGTGYNRPRRGQARRGRPKRDFQRDILPGLSSLSRHEVTEDIQMLGGLLKTRDYTCNSGVAARRNSKRKRLVTNISQAPVFPSMEQPMNESVSMVGLEDSKLTGWGKATRRPRRQRCPPAGNPATVILT</sequence>
<feature type="region of interest" description="Disordered" evidence="1">
    <location>
        <begin position="896"/>
        <end position="919"/>
    </location>
</feature>
<evidence type="ECO:0000313" key="3">
    <source>
        <dbReference type="Proteomes" id="UP000030689"/>
    </source>
</evidence>
<accession>V4KW75</accession>
<gene>
    <name evidence="2" type="ORF">EUTSA_v10006734mg</name>
</gene>
<dbReference type="eggNOG" id="ENOG502QQQ0">
    <property type="taxonomic scope" value="Eukaryota"/>
</dbReference>
<keyword evidence="3" id="KW-1185">Reference proteome</keyword>
<dbReference type="InterPro" id="IPR008581">
    <property type="entry name" value="DUF863_pln"/>
</dbReference>